<organism evidence="2 3">
    <name type="scientific">Colletotrichum navitas</name>
    <dbReference type="NCBI Taxonomy" id="681940"/>
    <lineage>
        <taxon>Eukaryota</taxon>
        <taxon>Fungi</taxon>
        <taxon>Dikarya</taxon>
        <taxon>Ascomycota</taxon>
        <taxon>Pezizomycotina</taxon>
        <taxon>Sordariomycetes</taxon>
        <taxon>Hypocreomycetidae</taxon>
        <taxon>Glomerellales</taxon>
        <taxon>Glomerellaceae</taxon>
        <taxon>Colletotrichum</taxon>
        <taxon>Colletotrichum graminicola species complex</taxon>
    </lineage>
</organism>
<evidence type="ECO:0000256" key="1">
    <source>
        <dbReference type="SAM" id="MobiDB-lite"/>
    </source>
</evidence>
<reference evidence="2" key="1">
    <citation type="submission" date="2021-06" db="EMBL/GenBank/DDBJ databases">
        <title>Comparative genomics, transcriptomics and evolutionary studies reveal genomic signatures of adaptation to plant cell wall in hemibiotrophic fungi.</title>
        <authorList>
            <consortium name="DOE Joint Genome Institute"/>
            <person name="Baroncelli R."/>
            <person name="Diaz J.F."/>
            <person name="Benocci T."/>
            <person name="Peng M."/>
            <person name="Battaglia E."/>
            <person name="Haridas S."/>
            <person name="Andreopoulos W."/>
            <person name="Labutti K."/>
            <person name="Pangilinan J."/>
            <person name="Floch G.L."/>
            <person name="Makela M.R."/>
            <person name="Henrissat B."/>
            <person name="Grigoriev I.V."/>
            <person name="Crouch J.A."/>
            <person name="De Vries R.P."/>
            <person name="Sukno S.A."/>
            <person name="Thon M.R."/>
        </authorList>
    </citation>
    <scope>NUCLEOTIDE SEQUENCE</scope>
    <source>
        <strain evidence="2">CBS 125086</strain>
    </source>
</reference>
<dbReference type="Proteomes" id="UP001230504">
    <property type="component" value="Unassembled WGS sequence"/>
</dbReference>
<evidence type="ECO:0000313" key="2">
    <source>
        <dbReference type="EMBL" id="KAK1579766.1"/>
    </source>
</evidence>
<sequence length="150" mass="16586">MHGAHGTALHTDHREVEPQAYPVNSTSKATYIVHKTTFQCVMREQKVATSFHCLVQVSIQNSATKSQIPLPSESQAKSSVCCSKAVVVSYLETPPNPFTSSLCPWRPSHHEVCFPPVYGNKRNGVCVKTNQMAAHPFGIFLPLSRCSLQY</sequence>
<proteinExistence type="predicted"/>
<name>A0AAD8PS80_9PEZI</name>
<feature type="region of interest" description="Disordered" evidence="1">
    <location>
        <begin position="1"/>
        <end position="21"/>
    </location>
</feature>
<dbReference type="GeneID" id="85436760"/>
<comment type="caution">
    <text evidence="2">The sequence shown here is derived from an EMBL/GenBank/DDBJ whole genome shotgun (WGS) entry which is preliminary data.</text>
</comment>
<protein>
    <submittedName>
        <fullName evidence="2">Uncharacterized protein</fullName>
    </submittedName>
</protein>
<dbReference type="RefSeq" id="XP_060410869.1">
    <property type="nucleotide sequence ID" value="XM_060552520.1"/>
</dbReference>
<evidence type="ECO:0000313" key="3">
    <source>
        <dbReference type="Proteomes" id="UP001230504"/>
    </source>
</evidence>
<keyword evidence="3" id="KW-1185">Reference proteome</keyword>
<dbReference type="EMBL" id="JAHLJV010000062">
    <property type="protein sequence ID" value="KAK1579766.1"/>
    <property type="molecule type" value="Genomic_DNA"/>
</dbReference>
<accession>A0AAD8PS80</accession>
<dbReference type="AlphaFoldDB" id="A0AAD8PS80"/>
<gene>
    <name evidence="2" type="ORF">LY79DRAFT_334531</name>
</gene>